<comment type="caution">
    <text evidence="1">The sequence shown here is derived from an EMBL/GenBank/DDBJ whole genome shotgun (WGS) entry which is preliminary data.</text>
</comment>
<reference evidence="1" key="1">
    <citation type="journal article" date="2014" name="Front. Microbiol.">
        <title>High frequency of phylogenetically diverse reductive dehalogenase-homologous genes in deep subseafloor sedimentary metagenomes.</title>
        <authorList>
            <person name="Kawai M."/>
            <person name="Futagami T."/>
            <person name="Toyoda A."/>
            <person name="Takaki Y."/>
            <person name="Nishi S."/>
            <person name="Hori S."/>
            <person name="Arai W."/>
            <person name="Tsubouchi T."/>
            <person name="Morono Y."/>
            <person name="Uchiyama I."/>
            <person name="Ito T."/>
            <person name="Fujiyama A."/>
            <person name="Inagaki F."/>
            <person name="Takami H."/>
        </authorList>
    </citation>
    <scope>NUCLEOTIDE SEQUENCE</scope>
    <source>
        <strain evidence="1">Expedition CK06-06</strain>
    </source>
</reference>
<dbReference type="EMBL" id="BARW01025530">
    <property type="protein sequence ID" value="GAJ09592.1"/>
    <property type="molecule type" value="Genomic_DNA"/>
</dbReference>
<evidence type="ECO:0000313" key="1">
    <source>
        <dbReference type="EMBL" id="GAJ09592.1"/>
    </source>
</evidence>
<feature type="non-terminal residue" evidence="1">
    <location>
        <position position="41"/>
    </location>
</feature>
<sequence>MLLLVDLSRSTSNTVYNTRTTILDVEKEAIVLFCEALEVVG</sequence>
<gene>
    <name evidence="1" type="ORF">S12H4_41827</name>
</gene>
<accession>X1V191</accession>
<proteinExistence type="predicted"/>
<name>X1V191_9ZZZZ</name>
<organism evidence="1">
    <name type="scientific">marine sediment metagenome</name>
    <dbReference type="NCBI Taxonomy" id="412755"/>
    <lineage>
        <taxon>unclassified sequences</taxon>
        <taxon>metagenomes</taxon>
        <taxon>ecological metagenomes</taxon>
    </lineage>
</organism>
<dbReference type="AlphaFoldDB" id="X1V191"/>
<protein>
    <submittedName>
        <fullName evidence="1">Uncharacterized protein</fullName>
    </submittedName>
</protein>